<dbReference type="PROSITE" id="PS51257">
    <property type="entry name" value="PROKAR_LIPOPROTEIN"/>
    <property type="match status" value="1"/>
</dbReference>
<dbReference type="SUPFAM" id="SSF160574">
    <property type="entry name" value="BT0923-like"/>
    <property type="match status" value="2"/>
</dbReference>
<accession>A0ABW4ZI27</accession>
<name>A0ABW4ZI27_9SPHI</name>
<gene>
    <name evidence="2" type="ORF">ACFSJU_02045</name>
</gene>
<sequence length="295" mass="32385">MKTNTFFKNLSVFAIAGLFALTSCEKQTEVPENNEAEENNAIMVAEATASSDAVFIVNAVPAGAEKDSVATSDLHTNINTYLNANYSGFTHFKAFKIKKNSSLEGYIVVIKYNEKPVGLLFDEDGNFIRIFEQRERGQFSGKGWKHGGRFDGRDGKHRDTIALSSLSAAVKTYFLISYPQDTLLAAHAGKNGDIVVISANNGLYATLFNSSSIFVKRAQLILKAGRKAAITQAQLSANIANYLLSTYPGYVFHRAYEVKVNSTTQAYVVFIDSNDTKYALHFDASGNLVKTVVIR</sequence>
<dbReference type="Pfam" id="PF11396">
    <property type="entry name" value="PepSY_like"/>
    <property type="match status" value="2"/>
</dbReference>
<dbReference type="EMBL" id="JBHUHZ010000001">
    <property type="protein sequence ID" value="MFD2161152.1"/>
    <property type="molecule type" value="Genomic_DNA"/>
</dbReference>
<dbReference type="InterPro" id="IPR021533">
    <property type="entry name" value="PepSY-like"/>
</dbReference>
<feature type="domain" description="Putative beta-lactamase-inhibitor-like PepSY-like" evidence="1">
    <location>
        <begin position="225"/>
        <end position="289"/>
    </location>
</feature>
<reference evidence="3" key="1">
    <citation type="journal article" date="2019" name="Int. J. Syst. Evol. Microbiol.">
        <title>The Global Catalogue of Microorganisms (GCM) 10K type strain sequencing project: providing services to taxonomists for standard genome sequencing and annotation.</title>
        <authorList>
            <consortium name="The Broad Institute Genomics Platform"/>
            <consortium name="The Broad Institute Genome Sequencing Center for Infectious Disease"/>
            <person name="Wu L."/>
            <person name="Ma J."/>
        </authorList>
    </citation>
    <scope>NUCLEOTIDE SEQUENCE [LARGE SCALE GENOMIC DNA]</scope>
    <source>
        <strain evidence="3">KCTC 42217</strain>
    </source>
</reference>
<comment type="caution">
    <text evidence="2">The sequence shown here is derived from an EMBL/GenBank/DDBJ whole genome shotgun (WGS) entry which is preliminary data.</text>
</comment>
<evidence type="ECO:0000259" key="1">
    <source>
        <dbReference type="Pfam" id="PF11396"/>
    </source>
</evidence>
<keyword evidence="3" id="KW-1185">Reference proteome</keyword>
<dbReference type="RefSeq" id="WP_255900035.1">
    <property type="nucleotide sequence ID" value="NZ_JAFMZO010000001.1"/>
</dbReference>
<dbReference type="Gene3D" id="3.10.450.360">
    <property type="match status" value="1"/>
</dbReference>
<feature type="domain" description="Putative beta-lactamase-inhibitor-like PepSY-like" evidence="1">
    <location>
        <begin position="67"/>
        <end position="128"/>
    </location>
</feature>
<protein>
    <submittedName>
        <fullName evidence="2">PepSY-like domain-containing protein</fullName>
    </submittedName>
</protein>
<evidence type="ECO:0000313" key="2">
    <source>
        <dbReference type="EMBL" id="MFD2161152.1"/>
    </source>
</evidence>
<dbReference type="Proteomes" id="UP001597387">
    <property type="component" value="Unassembled WGS sequence"/>
</dbReference>
<evidence type="ECO:0000313" key="3">
    <source>
        <dbReference type="Proteomes" id="UP001597387"/>
    </source>
</evidence>
<proteinExistence type="predicted"/>
<organism evidence="2 3">
    <name type="scientific">Paradesertivirga mongoliensis</name>
    <dbReference type="NCBI Taxonomy" id="2100740"/>
    <lineage>
        <taxon>Bacteria</taxon>
        <taxon>Pseudomonadati</taxon>
        <taxon>Bacteroidota</taxon>
        <taxon>Sphingobacteriia</taxon>
        <taxon>Sphingobacteriales</taxon>
        <taxon>Sphingobacteriaceae</taxon>
        <taxon>Paradesertivirga</taxon>
    </lineage>
</organism>